<dbReference type="AlphaFoldDB" id="G3BE47"/>
<dbReference type="PANTHER" id="PTHR47424">
    <property type="entry name" value="REGULATORY PROTEIN GAL4"/>
    <property type="match status" value="1"/>
</dbReference>
<evidence type="ECO:0000313" key="8">
    <source>
        <dbReference type="EMBL" id="EGV60455.1"/>
    </source>
</evidence>
<evidence type="ECO:0000313" key="9">
    <source>
        <dbReference type="Proteomes" id="UP000000707"/>
    </source>
</evidence>
<dbReference type="GO" id="GO:0008270">
    <property type="term" value="F:zinc ion binding"/>
    <property type="evidence" value="ECO:0007669"/>
    <property type="project" value="InterPro"/>
</dbReference>
<dbReference type="SUPFAM" id="SSF57701">
    <property type="entry name" value="Zn2/Cys6 DNA-binding domain"/>
    <property type="match status" value="1"/>
</dbReference>
<organism evidence="9">
    <name type="scientific">Candida tenuis (strain ATCC 10573 / BCRC 21748 / CBS 615 / JCM 9827 / NBRC 10315 / NRRL Y-1498 / VKM Y-70)</name>
    <name type="common">Yeast</name>
    <name type="synonym">Yamadazyma tenuis</name>
    <dbReference type="NCBI Taxonomy" id="590646"/>
    <lineage>
        <taxon>Eukaryota</taxon>
        <taxon>Fungi</taxon>
        <taxon>Dikarya</taxon>
        <taxon>Ascomycota</taxon>
        <taxon>Saccharomycotina</taxon>
        <taxon>Pichiomycetes</taxon>
        <taxon>Debaryomycetaceae</taxon>
        <taxon>Yamadazyma</taxon>
    </lineage>
</organism>
<protein>
    <recommendedName>
        <fullName evidence="7">Zn(2)-C6 fungal-type domain-containing protein</fullName>
    </recommendedName>
</protein>
<feature type="compositionally biased region" description="Polar residues" evidence="6">
    <location>
        <begin position="842"/>
        <end position="853"/>
    </location>
</feature>
<keyword evidence="3" id="KW-0804">Transcription</keyword>
<dbReference type="HOGENOM" id="CLU_006926_0_0_1"/>
<reference evidence="8 9" key="1">
    <citation type="journal article" date="2011" name="Proc. Natl. Acad. Sci. U.S.A.">
        <title>Comparative genomics of xylose-fermenting fungi for enhanced biofuel production.</title>
        <authorList>
            <person name="Wohlbach D.J."/>
            <person name="Kuo A."/>
            <person name="Sato T.K."/>
            <person name="Potts K.M."/>
            <person name="Salamov A.A."/>
            <person name="LaButti K.M."/>
            <person name="Sun H."/>
            <person name="Clum A."/>
            <person name="Pangilinan J.L."/>
            <person name="Lindquist E.A."/>
            <person name="Lucas S."/>
            <person name="Lapidus A."/>
            <person name="Jin M."/>
            <person name="Gunawan C."/>
            <person name="Balan V."/>
            <person name="Dale B.E."/>
            <person name="Jeffries T.W."/>
            <person name="Zinkel R."/>
            <person name="Barry K.W."/>
            <person name="Grigoriev I.V."/>
            <person name="Gasch A.P."/>
        </authorList>
    </citation>
    <scope>NUCLEOTIDE SEQUENCE [LARGE SCALE GENOMIC DNA]</scope>
    <source>
        <strain evidence="9">ATCC 10573 / BCRC 21748 / CBS 615 / JCM 9827 / NBRC 10315 / NRRL Y-1498 / VKM Y-70</strain>
    </source>
</reference>
<feature type="coiled-coil region" evidence="5">
    <location>
        <begin position="71"/>
        <end position="98"/>
    </location>
</feature>
<dbReference type="Pfam" id="PF00172">
    <property type="entry name" value="Zn_clus"/>
    <property type="match status" value="1"/>
</dbReference>
<dbReference type="GO" id="GO:0006351">
    <property type="term" value="P:DNA-templated transcription"/>
    <property type="evidence" value="ECO:0007669"/>
    <property type="project" value="InterPro"/>
</dbReference>
<name>G3BE47_CANTC</name>
<evidence type="ECO:0000256" key="5">
    <source>
        <dbReference type="SAM" id="Coils"/>
    </source>
</evidence>
<dbReference type="PROSITE" id="PS50048">
    <property type="entry name" value="ZN2_CY6_FUNGAL_2"/>
    <property type="match status" value="1"/>
</dbReference>
<evidence type="ECO:0000256" key="1">
    <source>
        <dbReference type="ARBA" id="ARBA00022723"/>
    </source>
</evidence>
<dbReference type="SMART" id="SM00066">
    <property type="entry name" value="GAL4"/>
    <property type="match status" value="1"/>
</dbReference>
<gene>
    <name evidence="8" type="ORF">CANTEDRAFT_111556</name>
</gene>
<keyword evidence="5" id="KW-0175">Coiled coil</keyword>
<evidence type="ECO:0000259" key="7">
    <source>
        <dbReference type="PROSITE" id="PS50048"/>
    </source>
</evidence>
<proteinExistence type="predicted"/>
<feature type="region of interest" description="Disordered" evidence="6">
    <location>
        <begin position="1"/>
        <end position="20"/>
    </location>
</feature>
<dbReference type="EMBL" id="GL996528">
    <property type="protein sequence ID" value="EGV60455.1"/>
    <property type="molecule type" value="Genomic_DNA"/>
</dbReference>
<dbReference type="Proteomes" id="UP000000707">
    <property type="component" value="Unassembled WGS sequence"/>
</dbReference>
<dbReference type="CDD" id="cd00067">
    <property type="entry name" value="GAL4"/>
    <property type="match status" value="1"/>
</dbReference>
<keyword evidence="9" id="KW-1185">Reference proteome</keyword>
<dbReference type="CDD" id="cd12148">
    <property type="entry name" value="fungal_TF_MHR"/>
    <property type="match status" value="1"/>
</dbReference>
<evidence type="ECO:0000256" key="6">
    <source>
        <dbReference type="SAM" id="MobiDB-lite"/>
    </source>
</evidence>
<dbReference type="KEGG" id="cten:18246293"/>
<dbReference type="OrthoDB" id="2110361at2759"/>
<dbReference type="InterPro" id="IPR036864">
    <property type="entry name" value="Zn2-C6_fun-type_DNA-bd_sf"/>
</dbReference>
<dbReference type="InterPro" id="IPR051127">
    <property type="entry name" value="Fungal_SecMet_Regulators"/>
</dbReference>
<dbReference type="Pfam" id="PF04082">
    <property type="entry name" value="Fungal_trans"/>
    <property type="match status" value="1"/>
</dbReference>
<dbReference type="GeneID" id="18246293"/>
<dbReference type="PROSITE" id="PS00463">
    <property type="entry name" value="ZN2_CY6_FUNGAL_1"/>
    <property type="match status" value="1"/>
</dbReference>
<evidence type="ECO:0000256" key="4">
    <source>
        <dbReference type="ARBA" id="ARBA00023242"/>
    </source>
</evidence>
<dbReference type="GO" id="GO:0000981">
    <property type="term" value="F:DNA-binding transcription factor activity, RNA polymerase II-specific"/>
    <property type="evidence" value="ECO:0007669"/>
    <property type="project" value="InterPro"/>
</dbReference>
<feature type="region of interest" description="Disordered" evidence="6">
    <location>
        <begin position="839"/>
        <end position="861"/>
    </location>
</feature>
<dbReference type="InterPro" id="IPR007219">
    <property type="entry name" value="XnlR_reg_dom"/>
</dbReference>
<keyword evidence="2" id="KW-0805">Transcription regulation</keyword>
<feature type="domain" description="Zn(2)-C6 fungal-type" evidence="7">
    <location>
        <begin position="28"/>
        <end position="57"/>
    </location>
</feature>
<feature type="compositionally biased region" description="Basic and acidic residues" evidence="6">
    <location>
        <begin position="9"/>
        <end position="19"/>
    </location>
</feature>
<dbReference type="STRING" id="590646.G3BE47"/>
<evidence type="ECO:0000256" key="3">
    <source>
        <dbReference type="ARBA" id="ARBA00023163"/>
    </source>
</evidence>
<accession>G3BE47</accession>
<dbReference type="eggNOG" id="ENOG502QTA0">
    <property type="taxonomic scope" value="Eukaryota"/>
</dbReference>
<dbReference type="SMART" id="SM00906">
    <property type="entry name" value="Fungal_trans"/>
    <property type="match status" value="1"/>
</dbReference>
<evidence type="ECO:0000256" key="2">
    <source>
        <dbReference type="ARBA" id="ARBA00023015"/>
    </source>
</evidence>
<dbReference type="PANTHER" id="PTHR47424:SF6">
    <property type="entry name" value="PROLINE UTILIZATION TRANS-ACTIVATOR"/>
    <property type="match status" value="1"/>
</dbReference>
<dbReference type="InterPro" id="IPR001138">
    <property type="entry name" value="Zn2Cys6_DnaBD"/>
</dbReference>
<dbReference type="Gene3D" id="4.10.240.10">
    <property type="entry name" value="Zn(2)-C6 fungal-type DNA-binding domain"/>
    <property type="match status" value="1"/>
</dbReference>
<keyword evidence="1" id="KW-0479">Metal-binding</keyword>
<sequence>MIAEEIAGDSERGETDKNGKQKKRTNMACIRCRTRHVRCPGGDPCKKCQLAKTKCEYVEADKKIVVSMKYLSKLHDDIARLKKENATLRTNLKNEELRRTGENGSRIGNSFEYHTKTPHNQLLFNEVTSSAFNTGEIIQPSLDKYGRLIQSRTGERIYVGSSSMTLFGLEIQNMVPAAYSPSNNGNAANSPLSTMSESGAGADKREAEVMEKEGNAYKITLAKTNTRPGLSINFTLPSYSYAMLLVDNFINYNDGCFYFFNEGLVKRFLMNLYSGNTEENKKIMRRNLNLTKRYDADENSIKNDRDDDTILETMWFCKILLIFATGEMYLGTESDVHIKTAKHQYKAENKKQKKEANTNRTFPKNTLPGSGYFYQASELFTGLFASGAIDNITKDGGIEVMLLYAFFLQVADCTIASYFYFGLALRSALILGWHVDSEQNTLDRFELEHRRRLWWTVYMYERMLSSKAGLPLSFSDDSVSTELPKDIDMSLVDFPADDSDVRGYYIFPSAEYINNCVTITQINAIILSCLYTKQPTINILPVVSDLVHRLMNWKNSLPEFLKIDFQSEDLKISRLIVNLMTEYFQGINLAVRPLLFHFASKKLKELQTQNNVNKYVDLSRYSKNVITLLNASFQASINTVRSIWALLPDNMVALFGWMDREYLFTSALTLILFNSSFGLHDATKEHLDHALTVFTKMKKLGNYPAAVRRAQLLKLISILDFNRVMRDLLTKHDDEGLFSTSVSPNDPEMPVEPPTLNMTNHEKTDQHQSNDSIGQNELNINNELEPLISIKFDAYDMNELETLYPKNEAEGIEGFTEFNEEQKLWHEITNDAVWLQHAPNKPASSATPGNEFNESSDDGEEMTEVLEAFDSKVTQDTPGYGDMLNHEFHDLMHG</sequence>
<dbReference type="GO" id="GO:0003677">
    <property type="term" value="F:DNA binding"/>
    <property type="evidence" value="ECO:0007669"/>
    <property type="project" value="InterPro"/>
</dbReference>
<keyword evidence="4" id="KW-0539">Nucleus</keyword>